<gene>
    <name evidence="2" type="ORF">NCTC13635_05474</name>
</gene>
<evidence type="ECO:0000313" key="3">
    <source>
        <dbReference type="Proteomes" id="UP000282433"/>
    </source>
</evidence>
<name>A0A447S0X1_KLEPN</name>
<feature type="region of interest" description="Disordered" evidence="1">
    <location>
        <begin position="1"/>
        <end position="48"/>
    </location>
</feature>
<reference evidence="2 3" key="1">
    <citation type="submission" date="2018-12" db="EMBL/GenBank/DDBJ databases">
        <authorList>
            <consortium name="Pathogen Informatics"/>
        </authorList>
    </citation>
    <scope>NUCLEOTIDE SEQUENCE [LARGE SCALE GENOMIC DNA]</scope>
    <source>
        <strain evidence="2 3">NCTC13635</strain>
    </source>
</reference>
<sequence length="80" mass="8877">MLTCGRTPSLIRKQGHQKTDGQQDRRNKKDHPQPDVVRQETAQQRTPITPLICAVDSVLSAQPLRSRGTWEATSAMALGI</sequence>
<proteinExistence type="predicted"/>
<dbReference type="AlphaFoldDB" id="A0A447S0X1"/>
<organism evidence="2 3">
    <name type="scientific">Klebsiella pneumoniae</name>
    <dbReference type="NCBI Taxonomy" id="573"/>
    <lineage>
        <taxon>Bacteria</taxon>
        <taxon>Pseudomonadati</taxon>
        <taxon>Pseudomonadota</taxon>
        <taxon>Gammaproteobacteria</taxon>
        <taxon>Enterobacterales</taxon>
        <taxon>Enterobacteriaceae</taxon>
        <taxon>Klebsiella/Raoultella group</taxon>
        <taxon>Klebsiella</taxon>
        <taxon>Klebsiella pneumoniae complex</taxon>
    </lineage>
</organism>
<protein>
    <submittedName>
        <fullName evidence="2">Uncharacterized protein</fullName>
    </submittedName>
</protein>
<evidence type="ECO:0000313" key="2">
    <source>
        <dbReference type="EMBL" id="VEB05744.1"/>
    </source>
</evidence>
<evidence type="ECO:0000256" key="1">
    <source>
        <dbReference type="SAM" id="MobiDB-lite"/>
    </source>
</evidence>
<dbReference type="EMBL" id="LR134162">
    <property type="protein sequence ID" value="VEB05744.1"/>
    <property type="molecule type" value="Genomic_DNA"/>
</dbReference>
<accession>A0A447S0X1</accession>
<feature type="compositionally biased region" description="Basic and acidic residues" evidence="1">
    <location>
        <begin position="17"/>
        <end position="33"/>
    </location>
</feature>
<dbReference type="Proteomes" id="UP000282433">
    <property type="component" value="Chromosome"/>
</dbReference>